<organism evidence="1 2">
    <name type="scientific">Candidatus Buchananbacteria bacterium RIFCSPHIGHO2_01_FULL_39_14</name>
    <dbReference type="NCBI Taxonomy" id="1797532"/>
    <lineage>
        <taxon>Bacteria</taxon>
        <taxon>Candidatus Buchananiibacteriota</taxon>
    </lineage>
</organism>
<evidence type="ECO:0000313" key="1">
    <source>
        <dbReference type="EMBL" id="OGY43906.1"/>
    </source>
</evidence>
<dbReference type="AlphaFoldDB" id="A0A1G1XWC2"/>
<dbReference type="InterPro" id="IPR009000">
    <property type="entry name" value="Transl_B-barrel_sf"/>
</dbReference>
<protein>
    <recommendedName>
        <fullName evidence="3">Translation elongation factor-like protein</fullName>
    </recommendedName>
</protein>
<dbReference type="EMBL" id="MHIB01000027">
    <property type="protein sequence ID" value="OGY43906.1"/>
    <property type="molecule type" value="Genomic_DNA"/>
</dbReference>
<dbReference type="SUPFAM" id="SSF50447">
    <property type="entry name" value="Translation proteins"/>
    <property type="match status" value="1"/>
</dbReference>
<dbReference type="Gene3D" id="2.40.30.10">
    <property type="entry name" value="Translation factors"/>
    <property type="match status" value="1"/>
</dbReference>
<proteinExistence type="predicted"/>
<dbReference type="STRING" id="1797532.A2729_01125"/>
<evidence type="ECO:0008006" key="3">
    <source>
        <dbReference type="Google" id="ProtNLM"/>
    </source>
</evidence>
<accession>A0A1G1XWC2</accession>
<gene>
    <name evidence="1" type="ORF">A2729_01125</name>
</gene>
<comment type="caution">
    <text evidence="1">The sequence shown here is derived from an EMBL/GenBank/DDBJ whole genome shotgun (WGS) entry which is preliminary data.</text>
</comment>
<evidence type="ECO:0000313" key="2">
    <source>
        <dbReference type="Proteomes" id="UP000178930"/>
    </source>
</evidence>
<reference evidence="1 2" key="1">
    <citation type="journal article" date="2016" name="Nat. Commun.">
        <title>Thousands of microbial genomes shed light on interconnected biogeochemical processes in an aquifer system.</title>
        <authorList>
            <person name="Anantharaman K."/>
            <person name="Brown C.T."/>
            <person name="Hug L.A."/>
            <person name="Sharon I."/>
            <person name="Castelle C.J."/>
            <person name="Probst A.J."/>
            <person name="Thomas B.C."/>
            <person name="Singh A."/>
            <person name="Wilkins M.J."/>
            <person name="Karaoz U."/>
            <person name="Brodie E.L."/>
            <person name="Williams K.H."/>
            <person name="Hubbard S.S."/>
            <person name="Banfield J.F."/>
        </authorList>
    </citation>
    <scope>NUCLEOTIDE SEQUENCE [LARGE SCALE GENOMIC DNA]</scope>
</reference>
<dbReference type="Proteomes" id="UP000178930">
    <property type="component" value="Unassembled WGS sequence"/>
</dbReference>
<name>A0A1G1XWC2_9BACT</name>
<sequence length="90" mass="9743">MTAENELPKGKQIGKVTHFFNKIGVAVLELDSDLKVGETIVISGRGQEFEQKVDSMQVEHQQVAVAKKGDAVGMKVDEAVKEGDAVYLKG</sequence>